<sequence length="238" mass="25549">MSKSILIAACVFCAASYANAQVMQRELGDFELKFANSPTRSMAQGLVQPGQANSAQGGLDITHDSGWYVGSWTSNLEQEKPLEIDSYAGYKHPLGDGKLGYEVGTLRYSRPEQPDYDSQALYGGLSVFGSRLGAAYSAQAGRSTATLFTDLGVQQDLGFDVTFKYSAYSLASPVSLGSGGTVSEFGDWSLNFSRPWKGIDLNFSYSGSSLTGGDCSAYSGHNAYCDSAFMFKASRPFF</sequence>
<dbReference type="eggNOG" id="ENOG5032ZIW">
    <property type="taxonomic scope" value="Bacteria"/>
</dbReference>
<dbReference type="STRING" id="46680.GCA_000807755_01634"/>
<comment type="caution">
    <text evidence="2">The sequence shown here is derived from an EMBL/GenBank/DDBJ whole genome shotgun (WGS) entry which is preliminary data.</text>
</comment>
<dbReference type="AlphaFoldDB" id="A0A246FC03"/>
<evidence type="ECO:0000313" key="3">
    <source>
        <dbReference type="Proteomes" id="UP000198145"/>
    </source>
</evidence>
<dbReference type="EMBL" id="NJBA01000002">
    <property type="protein sequence ID" value="OWP51844.1"/>
    <property type="molecule type" value="Genomic_DNA"/>
</dbReference>
<dbReference type="NCBIfam" id="TIGR02001">
    <property type="entry name" value="gcw_chp"/>
    <property type="match status" value="1"/>
</dbReference>
<accession>A0A246FC03</accession>
<reference evidence="2 3" key="1">
    <citation type="submission" date="2017-06" db="EMBL/GenBank/DDBJ databases">
        <title>Draft genome of Pseudomonas nitroreducens DF05.</title>
        <authorList>
            <person name="Iyer R."/>
        </authorList>
    </citation>
    <scope>NUCLEOTIDE SEQUENCE [LARGE SCALE GENOMIC DNA]</scope>
    <source>
        <strain evidence="2 3">DF05</strain>
    </source>
</reference>
<dbReference type="InterPro" id="IPR010239">
    <property type="entry name" value="CHP02001"/>
</dbReference>
<dbReference type="RefSeq" id="WP_088416722.1">
    <property type="nucleotide sequence ID" value="NZ_NJBA01000002.1"/>
</dbReference>
<protein>
    <recommendedName>
        <fullName evidence="4">Lipoprotein</fullName>
    </recommendedName>
</protein>
<organism evidence="2 3">
    <name type="scientific">Pseudomonas nitroreducens</name>
    <dbReference type="NCBI Taxonomy" id="46680"/>
    <lineage>
        <taxon>Bacteria</taxon>
        <taxon>Pseudomonadati</taxon>
        <taxon>Pseudomonadota</taxon>
        <taxon>Gammaproteobacteria</taxon>
        <taxon>Pseudomonadales</taxon>
        <taxon>Pseudomonadaceae</taxon>
        <taxon>Pseudomonas</taxon>
    </lineage>
</organism>
<feature type="signal peptide" evidence="1">
    <location>
        <begin position="1"/>
        <end position="20"/>
    </location>
</feature>
<proteinExistence type="predicted"/>
<evidence type="ECO:0000313" key="2">
    <source>
        <dbReference type="EMBL" id="OWP51844.1"/>
    </source>
</evidence>
<evidence type="ECO:0000256" key="1">
    <source>
        <dbReference type="SAM" id="SignalP"/>
    </source>
</evidence>
<feature type="chain" id="PRO_5013349270" description="Lipoprotein" evidence="1">
    <location>
        <begin position="21"/>
        <end position="238"/>
    </location>
</feature>
<evidence type="ECO:0008006" key="4">
    <source>
        <dbReference type="Google" id="ProtNLM"/>
    </source>
</evidence>
<dbReference type="Proteomes" id="UP000198145">
    <property type="component" value="Unassembled WGS sequence"/>
</dbReference>
<keyword evidence="1" id="KW-0732">Signal</keyword>
<dbReference type="Pfam" id="PF09694">
    <property type="entry name" value="Gcw_chp"/>
    <property type="match status" value="1"/>
</dbReference>
<gene>
    <name evidence="2" type="ORF">CEG18_06135</name>
</gene>
<name>A0A246FC03_PSENT</name>